<proteinExistence type="predicted"/>
<feature type="non-terminal residue" evidence="1">
    <location>
        <position position="62"/>
    </location>
</feature>
<accession>A0A5J4TSU4</accession>
<dbReference type="AlphaFoldDB" id="A0A5J4TSU4"/>
<name>A0A5J4TSU4_9EUKA</name>
<evidence type="ECO:0000313" key="1">
    <source>
        <dbReference type="EMBL" id="KAA6360435.1"/>
    </source>
</evidence>
<gene>
    <name evidence="1" type="ORF">EZS28_044038</name>
</gene>
<dbReference type="EMBL" id="SNRW01026952">
    <property type="protein sequence ID" value="KAA6360435.1"/>
    <property type="molecule type" value="Genomic_DNA"/>
</dbReference>
<organism evidence="1 2">
    <name type="scientific">Streblomastix strix</name>
    <dbReference type="NCBI Taxonomy" id="222440"/>
    <lineage>
        <taxon>Eukaryota</taxon>
        <taxon>Metamonada</taxon>
        <taxon>Preaxostyla</taxon>
        <taxon>Oxymonadida</taxon>
        <taxon>Streblomastigidae</taxon>
        <taxon>Streblomastix</taxon>
    </lineage>
</organism>
<protein>
    <submittedName>
        <fullName evidence="1">Uncharacterized protein</fullName>
    </submittedName>
</protein>
<dbReference type="Proteomes" id="UP000324800">
    <property type="component" value="Unassembled WGS sequence"/>
</dbReference>
<evidence type="ECO:0000313" key="2">
    <source>
        <dbReference type="Proteomes" id="UP000324800"/>
    </source>
</evidence>
<sequence length="62" mass="6648">MQFGGIEDIEADNVPNIVDQLQNADDDDAQFVALLKIAKFSALGFDNLEIVRDAGGFHAALA</sequence>
<reference evidence="1 2" key="1">
    <citation type="submission" date="2019-03" db="EMBL/GenBank/DDBJ databases">
        <title>Single cell metagenomics reveals metabolic interactions within the superorganism composed of flagellate Streblomastix strix and complex community of Bacteroidetes bacteria on its surface.</title>
        <authorList>
            <person name="Treitli S.C."/>
            <person name="Kolisko M."/>
            <person name="Husnik F."/>
            <person name="Keeling P."/>
            <person name="Hampl V."/>
        </authorList>
    </citation>
    <scope>NUCLEOTIDE SEQUENCE [LARGE SCALE GENOMIC DNA]</scope>
    <source>
        <strain evidence="1">ST1C</strain>
    </source>
</reference>
<comment type="caution">
    <text evidence="1">The sequence shown here is derived from an EMBL/GenBank/DDBJ whole genome shotgun (WGS) entry which is preliminary data.</text>
</comment>